<accession>A0A7X9XB06</accession>
<evidence type="ECO:0008006" key="3">
    <source>
        <dbReference type="Google" id="ProtNLM"/>
    </source>
</evidence>
<organism evidence="1 2">
    <name type="scientific">Flammeovirga aprica JL-4</name>
    <dbReference type="NCBI Taxonomy" id="694437"/>
    <lineage>
        <taxon>Bacteria</taxon>
        <taxon>Pseudomonadati</taxon>
        <taxon>Bacteroidota</taxon>
        <taxon>Cytophagia</taxon>
        <taxon>Cytophagales</taxon>
        <taxon>Flammeovirgaceae</taxon>
        <taxon>Flammeovirga</taxon>
    </lineage>
</organism>
<name>A0A7X9XB06_9BACT</name>
<evidence type="ECO:0000313" key="2">
    <source>
        <dbReference type="Proteomes" id="UP000576082"/>
    </source>
</evidence>
<reference evidence="1 2" key="1">
    <citation type="submission" date="2020-04" db="EMBL/GenBank/DDBJ databases">
        <title>Flammeovirga sp. SR4, a novel species isolated from seawater.</title>
        <authorList>
            <person name="Wang X."/>
        </authorList>
    </citation>
    <scope>NUCLEOTIDE SEQUENCE [LARGE SCALE GENOMIC DNA]</scope>
    <source>
        <strain evidence="1 2">ATCC 23126</strain>
    </source>
</reference>
<sequence>MQKINDFRALVKPLFDDFGYNLIPANDLELETFKATLIKYNIPVKVISELGNFYRVSNGIPCLDIDFHDCLSECIFDFWEEEKSLWLGQRDSDTLRWIDNKFCIGTSSEISYSKDYEFQSLYEMLDKVINEFKE</sequence>
<gene>
    <name evidence="1" type="ORF">HHU12_19780</name>
</gene>
<dbReference type="RefSeq" id="WP_169658468.1">
    <property type="nucleotide sequence ID" value="NZ_JABANE010000058.1"/>
</dbReference>
<proteinExistence type="predicted"/>
<keyword evidence="2" id="KW-1185">Reference proteome</keyword>
<comment type="caution">
    <text evidence="1">The sequence shown here is derived from an EMBL/GenBank/DDBJ whole genome shotgun (WGS) entry which is preliminary data.</text>
</comment>
<dbReference type="AlphaFoldDB" id="A0A7X9XB06"/>
<protein>
    <recommendedName>
        <fullName evidence="3">SMI1/KNR4 family protein</fullName>
    </recommendedName>
</protein>
<dbReference type="EMBL" id="JABANE010000058">
    <property type="protein sequence ID" value="NME70226.1"/>
    <property type="molecule type" value="Genomic_DNA"/>
</dbReference>
<evidence type="ECO:0000313" key="1">
    <source>
        <dbReference type="EMBL" id="NME70226.1"/>
    </source>
</evidence>
<dbReference type="Proteomes" id="UP000576082">
    <property type="component" value="Unassembled WGS sequence"/>
</dbReference>